<sequence length="306" mass="34757">MRYVDRREIDTPPSLAVPSVSVAAEKEAARVYYANMSIGDQDWKGYSFKQYKDHDVCYRLRILFCNKCAYCESDLGSNLDVEHYRPKCGVTEEETHSGYWWLAHAWENLLPSCDPCNRKRYQVLLTEKNSEDELLALRALRPTESYGKANHFPILGERAFDEAADLSAELPLLLDPTNDRPDDYLDWSIGSYFSIVCPLVTAGEPSMQRAVTTISIFALNRLNLVQSRTEVLNELRFQASQIEKDLERHAGEEQGTALLDSALLRADQLRRLHEPHKPYSGMAKAFVDRFISRIAMRAAGADGQDG</sequence>
<organism evidence="1 2">
    <name type="scientific">Pseudoxanthomonas sacheonensis</name>
    <dbReference type="NCBI Taxonomy" id="443615"/>
    <lineage>
        <taxon>Bacteria</taxon>
        <taxon>Pseudomonadati</taxon>
        <taxon>Pseudomonadota</taxon>
        <taxon>Gammaproteobacteria</taxon>
        <taxon>Lysobacterales</taxon>
        <taxon>Lysobacteraceae</taxon>
        <taxon>Pseudoxanthomonas</taxon>
    </lineage>
</organism>
<evidence type="ECO:0000313" key="2">
    <source>
        <dbReference type="Proteomes" id="UP001254759"/>
    </source>
</evidence>
<protein>
    <submittedName>
        <fullName evidence="1">5-methylcytosine-specific restriction endonuclease McrA</fullName>
    </submittedName>
</protein>
<name>A0ABU1RUF4_9GAMM</name>
<evidence type="ECO:0000313" key="1">
    <source>
        <dbReference type="EMBL" id="MDR6842410.1"/>
    </source>
</evidence>
<dbReference type="CDD" id="cd00085">
    <property type="entry name" value="HNHc"/>
    <property type="match status" value="1"/>
</dbReference>
<keyword evidence="1" id="KW-0378">Hydrolase</keyword>
<dbReference type="RefSeq" id="WP_310094380.1">
    <property type="nucleotide sequence ID" value="NZ_JAVDTT010000003.1"/>
</dbReference>
<accession>A0ABU1RUF4</accession>
<dbReference type="GO" id="GO:0004519">
    <property type="term" value="F:endonuclease activity"/>
    <property type="evidence" value="ECO:0007669"/>
    <property type="project" value="UniProtKB-KW"/>
</dbReference>
<keyword evidence="2" id="KW-1185">Reference proteome</keyword>
<gene>
    <name evidence="1" type="ORF">J2W94_002704</name>
</gene>
<dbReference type="InterPro" id="IPR003615">
    <property type="entry name" value="HNH_nuc"/>
</dbReference>
<reference evidence="1 2" key="1">
    <citation type="submission" date="2023-07" db="EMBL/GenBank/DDBJ databases">
        <title>Sorghum-associated microbial communities from plants grown in Nebraska, USA.</title>
        <authorList>
            <person name="Schachtman D."/>
        </authorList>
    </citation>
    <scope>NUCLEOTIDE SEQUENCE [LARGE SCALE GENOMIC DNA]</scope>
    <source>
        <strain evidence="1 2">BE107</strain>
    </source>
</reference>
<dbReference type="EMBL" id="JAVDTT010000003">
    <property type="protein sequence ID" value="MDR6842410.1"/>
    <property type="molecule type" value="Genomic_DNA"/>
</dbReference>
<keyword evidence="1" id="KW-0255">Endonuclease</keyword>
<comment type="caution">
    <text evidence="1">The sequence shown here is derived from an EMBL/GenBank/DDBJ whole genome shotgun (WGS) entry which is preliminary data.</text>
</comment>
<proteinExistence type="predicted"/>
<dbReference type="Proteomes" id="UP001254759">
    <property type="component" value="Unassembled WGS sequence"/>
</dbReference>
<keyword evidence="1" id="KW-0540">Nuclease</keyword>
<dbReference type="Gene3D" id="1.10.30.50">
    <property type="match status" value="1"/>
</dbReference>